<evidence type="ECO:0000256" key="5">
    <source>
        <dbReference type="ARBA" id="ARBA00023163"/>
    </source>
</evidence>
<feature type="region of interest" description="Disordered" evidence="7">
    <location>
        <begin position="88"/>
        <end position="123"/>
    </location>
</feature>
<dbReference type="PANTHER" id="PTHR13161">
    <property type="entry name" value="SPLICING FACTOR SUPPRESSOR OF WHITE APRICOT"/>
    <property type="match status" value="1"/>
</dbReference>
<feature type="region of interest" description="Disordered" evidence="7">
    <location>
        <begin position="221"/>
        <end position="263"/>
    </location>
</feature>
<evidence type="ECO:0000313" key="9">
    <source>
        <dbReference type="EMBL" id="CAF2832678.1"/>
    </source>
</evidence>
<dbReference type="InterPro" id="IPR035967">
    <property type="entry name" value="SWAP/Surp_sf"/>
</dbReference>
<evidence type="ECO:0000256" key="6">
    <source>
        <dbReference type="ARBA" id="ARBA00023187"/>
    </source>
</evidence>
<evidence type="ECO:0000256" key="4">
    <source>
        <dbReference type="ARBA" id="ARBA00023015"/>
    </source>
</evidence>
<dbReference type="EMBL" id="HG994592">
    <property type="protein sequence ID" value="CAF2832678.1"/>
    <property type="molecule type" value="Genomic_DNA"/>
</dbReference>
<feature type="domain" description="SURP motif" evidence="8">
    <location>
        <begin position="296"/>
        <end position="336"/>
    </location>
</feature>
<proteinExistence type="predicted"/>
<dbReference type="PROSITE" id="PS50128">
    <property type="entry name" value="SURP"/>
    <property type="match status" value="2"/>
</dbReference>
<dbReference type="GO" id="GO:0003723">
    <property type="term" value="F:RNA binding"/>
    <property type="evidence" value="ECO:0007669"/>
    <property type="project" value="UniProtKB-KW"/>
</dbReference>
<dbReference type="GO" id="GO:0000395">
    <property type="term" value="P:mRNA 5'-splice site recognition"/>
    <property type="evidence" value="ECO:0007669"/>
    <property type="project" value="TreeGrafter"/>
</dbReference>
<dbReference type="InterPro" id="IPR000061">
    <property type="entry name" value="Surp"/>
</dbReference>
<protein>
    <submittedName>
        <fullName evidence="9">(salmon louse) hypothetical protein</fullName>
    </submittedName>
</protein>
<gene>
    <name evidence="9" type="ORF">LSAA_4503</name>
</gene>
<name>A0A7R8CIL9_LEPSM</name>
<evidence type="ECO:0000256" key="1">
    <source>
        <dbReference type="ARBA" id="ARBA00022664"/>
    </source>
</evidence>
<feature type="compositionally biased region" description="Low complexity" evidence="7">
    <location>
        <begin position="357"/>
        <end position="371"/>
    </location>
</feature>
<keyword evidence="3" id="KW-0694">RNA-binding</keyword>
<sequence length="397" mass="44538">MTSESPDAGVESLLVFGYGCRIFDDAEKAVYVDEGRHLIPWNGQSDLRIDRYDGRVHLTDLPPEEGSYPEDEEDKKLCDEERYRSLRIKATEEDEENVDETNSQKTKGFSYDYSTEESQRPPSKVQQLSLRTLANVIEKTADFIVREGAQMEILMRAKETGNLKFQFLNPGNPYHPIYKQVLEKKRARFKAGGSTNPLPLVQMQLDVEKSLRNITLPSAAPRLSGEAKTSSNTSSSSSYSKLVEKIRESLPPPPPPPQEADTIPTIPPPVTLPEISQADSNAVDVMPPKDKDLMMLIDRTASYVAKNGSDTMSVVRKRSPKEFAFLDGDHSNHTYFQYKVALYKEIIKSRKQSNGVSPSSITKTKTSQSSKLNKDMTSKDAVSIVEQKFPLLKGFFS</sequence>
<dbReference type="Gene3D" id="1.10.10.790">
    <property type="entry name" value="Surp module"/>
    <property type="match status" value="2"/>
</dbReference>
<evidence type="ECO:0000313" key="10">
    <source>
        <dbReference type="Proteomes" id="UP000675881"/>
    </source>
</evidence>
<evidence type="ECO:0000256" key="3">
    <source>
        <dbReference type="ARBA" id="ARBA00022884"/>
    </source>
</evidence>
<organism evidence="9 10">
    <name type="scientific">Lepeophtheirus salmonis</name>
    <name type="common">Salmon louse</name>
    <name type="synonym">Caligus salmonis</name>
    <dbReference type="NCBI Taxonomy" id="72036"/>
    <lineage>
        <taxon>Eukaryota</taxon>
        <taxon>Metazoa</taxon>
        <taxon>Ecdysozoa</taxon>
        <taxon>Arthropoda</taxon>
        <taxon>Crustacea</taxon>
        <taxon>Multicrustacea</taxon>
        <taxon>Hexanauplia</taxon>
        <taxon>Copepoda</taxon>
        <taxon>Siphonostomatoida</taxon>
        <taxon>Caligidae</taxon>
        <taxon>Lepeophtheirus</taxon>
    </lineage>
</organism>
<feature type="domain" description="SURP motif" evidence="8">
    <location>
        <begin position="136"/>
        <end position="178"/>
    </location>
</feature>
<dbReference type="SUPFAM" id="SSF109905">
    <property type="entry name" value="Surp module (SWAP domain)"/>
    <property type="match status" value="2"/>
</dbReference>
<feature type="region of interest" description="Disordered" evidence="7">
    <location>
        <begin position="353"/>
        <end position="379"/>
    </location>
</feature>
<keyword evidence="1" id="KW-0507">mRNA processing</keyword>
<feature type="compositionally biased region" description="Low complexity" evidence="7">
    <location>
        <begin position="229"/>
        <end position="240"/>
    </location>
</feature>
<keyword evidence="5" id="KW-0804">Transcription</keyword>
<dbReference type="Pfam" id="PF09750">
    <property type="entry name" value="DRY_EERY"/>
    <property type="match status" value="1"/>
</dbReference>
<keyword evidence="10" id="KW-1185">Reference proteome</keyword>
<keyword evidence="4" id="KW-0805">Transcription regulation</keyword>
<accession>A0A7R8CIL9</accession>
<dbReference type="Proteomes" id="UP000675881">
    <property type="component" value="Chromosome 13"/>
</dbReference>
<dbReference type="SMART" id="SM00648">
    <property type="entry name" value="SWAP"/>
    <property type="match status" value="2"/>
</dbReference>
<evidence type="ECO:0000259" key="8">
    <source>
        <dbReference type="PROSITE" id="PS50128"/>
    </source>
</evidence>
<dbReference type="Pfam" id="PF01805">
    <property type="entry name" value="Surp"/>
    <property type="match status" value="2"/>
</dbReference>
<dbReference type="InterPro" id="IPR019147">
    <property type="entry name" value="SWAP_N_domain"/>
</dbReference>
<evidence type="ECO:0000256" key="2">
    <source>
        <dbReference type="ARBA" id="ARBA00022737"/>
    </source>
</evidence>
<reference evidence="9" key="1">
    <citation type="submission" date="2021-02" db="EMBL/GenBank/DDBJ databases">
        <authorList>
            <person name="Bekaert M."/>
        </authorList>
    </citation>
    <scope>NUCLEOTIDE SEQUENCE</scope>
    <source>
        <strain evidence="9">IoA-00</strain>
    </source>
</reference>
<dbReference type="OrthoDB" id="5836667at2759"/>
<dbReference type="InterPro" id="IPR040397">
    <property type="entry name" value="SWAP"/>
</dbReference>
<dbReference type="PANTHER" id="PTHR13161:SF15">
    <property type="entry name" value="SPLICING FACTOR, SUPPRESSOR OF WHITE-APRICOT HOMOLOG"/>
    <property type="match status" value="1"/>
</dbReference>
<keyword evidence="6" id="KW-0508">mRNA splicing</keyword>
<dbReference type="AlphaFoldDB" id="A0A7R8CIL9"/>
<evidence type="ECO:0000256" key="7">
    <source>
        <dbReference type="SAM" id="MobiDB-lite"/>
    </source>
</evidence>
<keyword evidence="2" id="KW-0677">Repeat</keyword>
<dbReference type="SMART" id="SM01141">
    <property type="entry name" value="DRY_EERY"/>
    <property type="match status" value="1"/>
</dbReference>